<keyword evidence="3" id="KW-1185">Reference proteome</keyword>
<proteinExistence type="predicted"/>
<evidence type="ECO:0000313" key="3">
    <source>
        <dbReference type="Proteomes" id="UP001291926"/>
    </source>
</evidence>
<feature type="transmembrane region" description="Helical" evidence="1">
    <location>
        <begin position="22"/>
        <end position="46"/>
    </location>
</feature>
<keyword evidence="1" id="KW-0472">Membrane</keyword>
<sequence>MNSVQPPPIPTHQYPQAIQLKLYQAFIFSIPVLFSIILFLLFYLFYLKRTANSTITSPILPRSTINDSSITRPSDSDLKTELKNKMYAVLFDDYMKARDSLAPVASPGPFQIQLSIPPANSTPEINTIEFESNHHQLHCIGSTSSGGGSTSSSC</sequence>
<protein>
    <submittedName>
        <fullName evidence="2">Uncharacterized protein</fullName>
    </submittedName>
</protein>
<comment type="caution">
    <text evidence="2">The sequence shown here is derived from an EMBL/GenBank/DDBJ whole genome shotgun (WGS) entry which is preliminary data.</text>
</comment>
<dbReference type="Proteomes" id="UP001291926">
    <property type="component" value="Unassembled WGS sequence"/>
</dbReference>
<dbReference type="EMBL" id="JAYDYQ010002688">
    <property type="protein sequence ID" value="KAK4478359.1"/>
    <property type="molecule type" value="Genomic_DNA"/>
</dbReference>
<accession>A0ABR0CMS2</accession>
<evidence type="ECO:0000313" key="2">
    <source>
        <dbReference type="EMBL" id="KAK4478359.1"/>
    </source>
</evidence>
<gene>
    <name evidence="2" type="ORF">RD792_017649</name>
</gene>
<name>A0ABR0CMS2_9LAMI</name>
<keyword evidence="1" id="KW-1133">Transmembrane helix</keyword>
<evidence type="ECO:0000256" key="1">
    <source>
        <dbReference type="SAM" id="Phobius"/>
    </source>
</evidence>
<organism evidence="2 3">
    <name type="scientific">Penstemon davidsonii</name>
    <dbReference type="NCBI Taxonomy" id="160366"/>
    <lineage>
        <taxon>Eukaryota</taxon>
        <taxon>Viridiplantae</taxon>
        <taxon>Streptophyta</taxon>
        <taxon>Embryophyta</taxon>
        <taxon>Tracheophyta</taxon>
        <taxon>Spermatophyta</taxon>
        <taxon>Magnoliopsida</taxon>
        <taxon>eudicotyledons</taxon>
        <taxon>Gunneridae</taxon>
        <taxon>Pentapetalae</taxon>
        <taxon>asterids</taxon>
        <taxon>lamiids</taxon>
        <taxon>Lamiales</taxon>
        <taxon>Plantaginaceae</taxon>
        <taxon>Cheloneae</taxon>
        <taxon>Penstemon</taxon>
    </lineage>
</organism>
<reference evidence="2 3" key="1">
    <citation type="journal article" date="2023" name="bioRxiv">
        <title>Genome report: Whole genome sequence and annotation of Penstemon davidsonii.</title>
        <authorList>
            <person name="Ostevik K.L."/>
            <person name="Alabady M."/>
            <person name="Zhang M."/>
            <person name="Rausher M.D."/>
        </authorList>
    </citation>
    <scope>NUCLEOTIDE SEQUENCE [LARGE SCALE GENOMIC DNA]</scope>
    <source>
        <strain evidence="2">DNT005</strain>
        <tissue evidence="2">Whole leaf</tissue>
    </source>
</reference>
<keyword evidence="1" id="KW-0812">Transmembrane</keyword>